<name>A0A6A4HGK1_9AGAR</name>
<protein>
    <submittedName>
        <fullName evidence="9">G-alpha-domain-containing protein</fullName>
    </submittedName>
</protein>
<dbReference type="Pfam" id="PF00503">
    <property type="entry name" value="G-alpha"/>
    <property type="match status" value="1"/>
</dbReference>
<feature type="binding site" evidence="6">
    <location>
        <begin position="568"/>
        <end position="571"/>
    </location>
    <ligand>
        <name>GTP</name>
        <dbReference type="ChEBI" id="CHEBI:37565"/>
    </ligand>
</feature>
<evidence type="ECO:0000313" key="10">
    <source>
        <dbReference type="Proteomes" id="UP000799118"/>
    </source>
</evidence>
<dbReference type="GO" id="GO:0005737">
    <property type="term" value="C:cytoplasm"/>
    <property type="evidence" value="ECO:0007669"/>
    <property type="project" value="TreeGrafter"/>
</dbReference>
<dbReference type="PANTHER" id="PTHR10218">
    <property type="entry name" value="GTP-BINDING PROTEIN ALPHA SUBUNIT"/>
    <property type="match status" value="1"/>
</dbReference>
<dbReference type="GO" id="GO:0005834">
    <property type="term" value="C:heterotrimeric G-protein complex"/>
    <property type="evidence" value="ECO:0007669"/>
    <property type="project" value="InterPro"/>
</dbReference>
<dbReference type="InterPro" id="IPR027417">
    <property type="entry name" value="P-loop_NTPase"/>
</dbReference>
<keyword evidence="8" id="KW-0472">Membrane</keyword>
<accession>A0A6A4HGK1</accession>
<dbReference type="Proteomes" id="UP000799118">
    <property type="component" value="Unassembled WGS sequence"/>
</dbReference>
<keyword evidence="2 6" id="KW-0547">Nucleotide-binding</keyword>
<dbReference type="GO" id="GO:0005525">
    <property type="term" value="F:GTP binding"/>
    <property type="evidence" value="ECO:0007669"/>
    <property type="project" value="UniProtKB-KW"/>
</dbReference>
<evidence type="ECO:0000256" key="4">
    <source>
        <dbReference type="ARBA" id="ARBA00023134"/>
    </source>
</evidence>
<dbReference type="InterPro" id="IPR002975">
    <property type="entry name" value="Fungi_Gprotein_alpha"/>
</dbReference>
<feature type="binding site" evidence="6">
    <location>
        <begin position="449"/>
        <end position="450"/>
    </location>
    <ligand>
        <name>GTP</name>
        <dbReference type="ChEBI" id="CHEBI:37565"/>
    </ligand>
</feature>
<dbReference type="GO" id="GO:0000750">
    <property type="term" value="P:pheromone-dependent signal transduction involved in conjugation with cellular fusion"/>
    <property type="evidence" value="ECO:0007669"/>
    <property type="project" value="TreeGrafter"/>
</dbReference>
<sequence>MDRHSETSSIFTTTSSSTVPGLGYHSGRAIRRVGSVVVNGLDAILIRRRLAQVEAVLGQGANALNAESDKLKLLYSDLFELSRPVYSLSIRTRAFSLIMGQVGGMEFEDLAATILESPLSESYDLLKEMLLCIRSQGESTKLSSVGLAAYKARLPYASSEFMSRSILCTAFLLYLGLLISLSSGSTFPRLVIDLGLLTFILESYPGILELKIFNYSWPEQHLLGVQLFLLSLSVKLDPVADVLSTTQVDRLLTAIGKILSTENRGTEQDQDDSLVPSVLTRIRLHISTYRLTRNFAVGITQNIAKPISNNESIARDHEIEQLLTRDRMMRSNEIRLLLLGTDESGKSNLLQQTKLMMNGGYNVQERESYKEIIFYNTIQSMCAILKALPVLGLLLTPQNDVHRATIFAHRMQIEVDVLPRDVADAIRSLWKDPGVKEAVRHSREFQLNDSAVYYFNNVDRISQPGYMPTDWDIIRSYVKTTGITETTFKVGDLTYRLLDVGGQRSERKKWIHSFENVTALVFFAKLTEYDQMLYEDESVNRMQETLTLFDSICNSKWFVKTTIILFLNETDIFAEKLPRSPLGEYFPDYKSGNNYDAACEYLLHRFVSLNQNTATKQIHVHYTCTTDTQQIKCVLDSIRDILFQNHLRERGLL</sequence>
<evidence type="ECO:0000313" key="9">
    <source>
        <dbReference type="EMBL" id="KAE9396831.1"/>
    </source>
</evidence>
<dbReference type="SUPFAM" id="SSF47895">
    <property type="entry name" value="Transducin (alpha subunit), insertion domain"/>
    <property type="match status" value="1"/>
</dbReference>
<dbReference type="AlphaFoldDB" id="A0A6A4HGK1"/>
<dbReference type="Gene3D" id="3.40.50.300">
    <property type="entry name" value="P-loop containing nucleotide triphosphate hydrolases"/>
    <property type="match status" value="1"/>
</dbReference>
<proteinExistence type="predicted"/>
<evidence type="ECO:0000256" key="7">
    <source>
        <dbReference type="PIRSR" id="PIRSR601019-2"/>
    </source>
</evidence>
<dbReference type="EMBL" id="ML769507">
    <property type="protein sequence ID" value="KAE9396831.1"/>
    <property type="molecule type" value="Genomic_DNA"/>
</dbReference>
<dbReference type="SMART" id="SM00275">
    <property type="entry name" value="G_alpha"/>
    <property type="match status" value="1"/>
</dbReference>
<evidence type="ECO:0000256" key="2">
    <source>
        <dbReference type="ARBA" id="ARBA00022741"/>
    </source>
</evidence>
<dbReference type="InterPro" id="IPR001019">
    <property type="entry name" value="Gprotein_alpha_su"/>
</dbReference>
<evidence type="ECO:0000256" key="8">
    <source>
        <dbReference type="SAM" id="Phobius"/>
    </source>
</evidence>
<keyword evidence="5" id="KW-0807">Transducer</keyword>
<feature type="binding site" evidence="6">
    <location>
        <begin position="499"/>
        <end position="503"/>
    </location>
    <ligand>
        <name>GTP</name>
        <dbReference type="ChEBI" id="CHEBI:37565"/>
    </ligand>
</feature>
<evidence type="ECO:0000256" key="6">
    <source>
        <dbReference type="PIRSR" id="PIRSR601019-1"/>
    </source>
</evidence>
<dbReference type="GO" id="GO:0031683">
    <property type="term" value="F:G-protein beta/gamma-subunit complex binding"/>
    <property type="evidence" value="ECO:0007669"/>
    <property type="project" value="InterPro"/>
</dbReference>
<dbReference type="GO" id="GO:0001664">
    <property type="term" value="F:G protein-coupled receptor binding"/>
    <property type="evidence" value="ECO:0007669"/>
    <property type="project" value="InterPro"/>
</dbReference>
<dbReference type="PROSITE" id="PS51882">
    <property type="entry name" value="G_ALPHA"/>
    <property type="match status" value="1"/>
</dbReference>
<dbReference type="Gene3D" id="1.10.400.10">
    <property type="entry name" value="GI Alpha 1, domain 2-like"/>
    <property type="match status" value="1"/>
</dbReference>
<gene>
    <name evidence="9" type="ORF">BT96DRAFT_1021135</name>
</gene>
<dbReference type="FunFam" id="3.40.50.300:FF:002307">
    <property type="entry name" value="Guanine nucleotide-binding protein G(k) subunit alpha"/>
    <property type="match status" value="1"/>
</dbReference>
<dbReference type="GO" id="GO:0003924">
    <property type="term" value="F:GTPase activity"/>
    <property type="evidence" value="ECO:0007669"/>
    <property type="project" value="InterPro"/>
</dbReference>
<evidence type="ECO:0000256" key="3">
    <source>
        <dbReference type="ARBA" id="ARBA00022842"/>
    </source>
</evidence>
<dbReference type="PRINTS" id="PR01241">
    <property type="entry name" value="GPROTEINAFNG"/>
</dbReference>
<keyword evidence="1 7" id="KW-0479">Metal-binding</keyword>
<dbReference type="PRINTS" id="PR00318">
    <property type="entry name" value="GPROTEINA"/>
</dbReference>
<keyword evidence="4 6" id="KW-0342">GTP-binding</keyword>
<feature type="transmembrane region" description="Helical" evidence="8">
    <location>
        <begin position="161"/>
        <end position="181"/>
    </location>
</feature>
<keyword evidence="3 7" id="KW-0460">Magnesium</keyword>
<dbReference type="CDD" id="cd00066">
    <property type="entry name" value="G-alpha"/>
    <property type="match status" value="1"/>
</dbReference>
<dbReference type="GO" id="GO:0046872">
    <property type="term" value="F:metal ion binding"/>
    <property type="evidence" value="ECO:0007669"/>
    <property type="project" value="UniProtKB-KW"/>
</dbReference>
<keyword evidence="8" id="KW-0812">Transmembrane</keyword>
<dbReference type="SUPFAM" id="SSF52540">
    <property type="entry name" value="P-loop containing nucleoside triphosphate hydrolases"/>
    <property type="match status" value="1"/>
</dbReference>
<keyword evidence="10" id="KW-1185">Reference proteome</keyword>
<dbReference type="GO" id="GO:0007186">
    <property type="term" value="P:G protein-coupled receptor signaling pathway"/>
    <property type="evidence" value="ECO:0007669"/>
    <property type="project" value="InterPro"/>
</dbReference>
<organism evidence="9 10">
    <name type="scientific">Gymnopus androsaceus JB14</name>
    <dbReference type="NCBI Taxonomy" id="1447944"/>
    <lineage>
        <taxon>Eukaryota</taxon>
        <taxon>Fungi</taxon>
        <taxon>Dikarya</taxon>
        <taxon>Basidiomycota</taxon>
        <taxon>Agaricomycotina</taxon>
        <taxon>Agaricomycetes</taxon>
        <taxon>Agaricomycetidae</taxon>
        <taxon>Agaricales</taxon>
        <taxon>Marasmiineae</taxon>
        <taxon>Omphalotaceae</taxon>
        <taxon>Gymnopus</taxon>
    </lineage>
</organism>
<dbReference type="OrthoDB" id="5817230at2759"/>
<reference evidence="9" key="1">
    <citation type="journal article" date="2019" name="Environ. Microbiol.">
        <title>Fungal ecological strategies reflected in gene transcription - a case study of two litter decomposers.</title>
        <authorList>
            <person name="Barbi F."/>
            <person name="Kohler A."/>
            <person name="Barry K."/>
            <person name="Baskaran P."/>
            <person name="Daum C."/>
            <person name="Fauchery L."/>
            <person name="Ihrmark K."/>
            <person name="Kuo A."/>
            <person name="LaButti K."/>
            <person name="Lipzen A."/>
            <person name="Morin E."/>
            <person name="Grigoriev I.V."/>
            <person name="Henrissat B."/>
            <person name="Lindahl B."/>
            <person name="Martin F."/>
        </authorList>
    </citation>
    <scope>NUCLEOTIDE SEQUENCE</scope>
    <source>
        <strain evidence="9">JB14</strain>
    </source>
</reference>
<feature type="binding site" evidence="7">
    <location>
        <position position="347"/>
    </location>
    <ligand>
        <name>Mg(2+)</name>
        <dbReference type="ChEBI" id="CHEBI:18420"/>
    </ligand>
</feature>
<evidence type="ECO:0000256" key="5">
    <source>
        <dbReference type="ARBA" id="ARBA00023224"/>
    </source>
</evidence>
<keyword evidence="8" id="KW-1133">Transmembrane helix</keyword>
<evidence type="ECO:0000256" key="1">
    <source>
        <dbReference type="ARBA" id="ARBA00022723"/>
    </source>
</evidence>
<dbReference type="PANTHER" id="PTHR10218:SF302">
    <property type="entry name" value="GUANINE NUCLEOTIDE-BINDING PROTEIN ALPHA-5 SUBUNIT"/>
    <property type="match status" value="1"/>
</dbReference>
<feature type="binding site" evidence="7">
    <location>
        <position position="480"/>
    </location>
    <ligand>
        <name>Mg(2+)</name>
        <dbReference type="ChEBI" id="CHEBI:18420"/>
    </ligand>
</feature>
<dbReference type="InterPro" id="IPR011025">
    <property type="entry name" value="GproteinA_insert"/>
</dbReference>